<evidence type="ECO:0000313" key="3">
    <source>
        <dbReference type="Proteomes" id="UP000238322"/>
    </source>
</evidence>
<dbReference type="InterPro" id="IPR029063">
    <property type="entry name" value="SAM-dependent_MTases_sf"/>
</dbReference>
<dbReference type="Proteomes" id="UP000238322">
    <property type="component" value="Unassembled WGS sequence"/>
</dbReference>
<dbReference type="Gene3D" id="3.40.50.150">
    <property type="entry name" value="Vaccinia Virus protein VP39"/>
    <property type="match status" value="1"/>
</dbReference>
<dbReference type="AlphaFoldDB" id="A0A2S8FE85"/>
<protein>
    <submittedName>
        <fullName evidence="2">SAM-dependent methyltransferase</fullName>
    </submittedName>
</protein>
<dbReference type="OrthoDB" id="278023at2"/>
<comment type="caution">
    <text evidence="2">The sequence shown here is derived from an EMBL/GenBank/DDBJ whole genome shotgun (WGS) entry which is preliminary data.</text>
</comment>
<keyword evidence="2" id="KW-0808">Transferase</keyword>
<dbReference type="GO" id="GO:0008757">
    <property type="term" value="F:S-adenosylmethionine-dependent methyltransferase activity"/>
    <property type="evidence" value="ECO:0007669"/>
    <property type="project" value="InterPro"/>
</dbReference>
<dbReference type="RefSeq" id="WP_105332362.1">
    <property type="nucleotide sequence ID" value="NZ_PUHY01000014.1"/>
</dbReference>
<gene>
    <name evidence="2" type="ORF">C5Y83_24150</name>
</gene>
<proteinExistence type="predicted"/>
<evidence type="ECO:0000259" key="1">
    <source>
        <dbReference type="Pfam" id="PF08241"/>
    </source>
</evidence>
<feature type="domain" description="Methyltransferase type 11" evidence="1">
    <location>
        <begin position="42"/>
        <end position="136"/>
    </location>
</feature>
<dbReference type="GO" id="GO:0032259">
    <property type="term" value="P:methylation"/>
    <property type="evidence" value="ECO:0007669"/>
    <property type="project" value="UniProtKB-KW"/>
</dbReference>
<reference evidence="2 3" key="1">
    <citation type="submission" date="2018-02" db="EMBL/GenBank/DDBJ databases">
        <title>Comparative genomes isolates from brazilian mangrove.</title>
        <authorList>
            <person name="Araujo J.E."/>
            <person name="Taketani R.G."/>
            <person name="Silva M.C.P."/>
            <person name="Loureco M.V."/>
            <person name="Andreote F.D."/>
        </authorList>
    </citation>
    <scope>NUCLEOTIDE SEQUENCE [LARGE SCALE GENOMIC DNA]</scope>
    <source>
        <strain evidence="2 3">Hex-1 MGV</strain>
    </source>
</reference>
<keyword evidence="2" id="KW-0489">Methyltransferase</keyword>
<dbReference type="PANTHER" id="PTHR43861:SF1">
    <property type="entry name" value="TRANS-ACONITATE 2-METHYLTRANSFERASE"/>
    <property type="match status" value="1"/>
</dbReference>
<dbReference type="SUPFAM" id="SSF53335">
    <property type="entry name" value="S-adenosyl-L-methionine-dependent methyltransferases"/>
    <property type="match status" value="1"/>
</dbReference>
<evidence type="ECO:0000313" key="2">
    <source>
        <dbReference type="EMBL" id="PQO30457.1"/>
    </source>
</evidence>
<dbReference type="PANTHER" id="PTHR43861">
    <property type="entry name" value="TRANS-ACONITATE 2-METHYLTRANSFERASE-RELATED"/>
    <property type="match status" value="1"/>
</dbReference>
<dbReference type="CDD" id="cd02440">
    <property type="entry name" value="AdoMet_MTases"/>
    <property type="match status" value="1"/>
</dbReference>
<accession>A0A2S8FE85</accession>
<dbReference type="InterPro" id="IPR013216">
    <property type="entry name" value="Methyltransf_11"/>
</dbReference>
<dbReference type="EMBL" id="PUHY01000014">
    <property type="protein sequence ID" value="PQO30457.1"/>
    <property type="molecule type" value="Genomic_DNA"/>
</dbReference>
<dbReference type="Pfam" id="PF08241">
    <property type="entry name" value="Methyltransf_11"/>
    <property type="match status" value="1"/>
</dbReference>
<name>A0A2S8FE85_9BACT</name>
<sequence>MSISDAYSNWSSTYDEDVNRTRDLDQQITQASLAGQRFPHIVEIGCGTGKNSLFYASLADHLLGIDFSAGMLERARQKVVLPHVTFVEADLQKRWPIASGSVDLVACNLVLEHIADLAPIFEQVARCLDTGGQFFVSELHPAKQYLGSQAQFQRNGVANKVDAFVHHLSDFLTTAEKFGLTLIRLDEWWHEADDKLAPRLVSFRWRKL</sequence>
<organism evidence="2 3">
    <name type="scientific">Blastopirellula marina</name>
    <dbReference type="NCBI Taxonomy" id="124"/>
    <lineage>
        <taxon>Bacteria</taxon>
        <taxon>Pseudomonadati</taxon>
        <taxon>Planctomycetota</taxon>
        <taxon>Planctomycetia</taxon>
        <taxon>Pirellulales</taxon>
        <taxon>Pirellulaceae</taxon>
        <taxon>Blastopirellula</taxon>
    </lineage>
</organism>